<dbReference type="GO" id="GO:0070482">
    <property type="term" value="P:response to oxygen levels"/>
    <property type="evidence" value="ECO:0007669"/>
    <property type="project" value="TreeGrafter"/>
</dbReference>
<accession>A0AA88Y952</accession>
<dbReference type="FunFam" id="3.30.70.1230:FF:000007">
    <property type="entry name" value="Guanylate cyclase soluble subunit alpha-3"/>
    <property type="match status" value="1"/>
</dbReference>
<comment type="caution">
    <text evidence="11">The sequence shown here is derived from an EMBL/GenBank/DDBJ whole genome shotgun (WGS) entry which is preliminary data.</text>
</comment>
<dbReference type="InterPro" id="IPR001054">
    <property type="entry name" value="A/G_cyclase"/>
</dbReference>
<feature type="region of interest" description="Disordered" evidence="9">
    <location>
        <begin position="1"/>
        <end position="39"/>
    </location>
</feature>
<dbReference type="PANTHER" id="PTHR45655">
    <property type="entry name" value="GUANYLATE CYCLASE SOLUBLE SUBUNIT BETA-2"/>
    <property type="match status" value="1"/>
</dbReference>
<dbReference type="GO" id="GO:0005525">
    <property type="term" value="F:GTP binding"/>
    <property type="evidence" value="ECO:0007669"/>
    <property type="project" value="UniProtKB-KW"/>
</dbReference>
<keyword evidence="3" id="KW-0963">Cytoplasm</keyword>
<dbReference type="GO" id="GO:0020037">
    <property type="term" value="F:heme binding"/>
    <property type="evidence" value="ECO:0007669"/>
    <property type="project" value="InterPro"/>
</dbReference>
<evidence type="ECO:0000313" key="12">
    <source>
        <dbReference type="Proteomes" id="UP001186944"/>
    </source>
</evidence>
<dbReference type="PROSITE" id="PS50125">
    <property type="entry name" value="GUANYLATE_CYCLASE_2"/>
    <property type="match status" value="1"/>
</dbReference>
<reference evidence="11" key="1">
    <citation type="submission" date="2019-08" db="EMBL/GenBank/DDBJ databases">
        <title>The improved chromosome-level genome for the pearl oyster Pinctada fucata martensii using PacBio sequencing and Hi-C.</title>
        <authorList>
            <person name="Zheng Z."/>
        </authorList>
    </citation>
    <scope>NUCLEOTIDE SEQUENCE</scope>
    <source>
        <strain evidence="11">ZZ-2019</strain>
        <tissue evidence="11">Adductor muscle</tissue>
    </source>
</reference>
<feature type="region of interest" description="Disordered" evidence="9">
    <location>
        <begin position="122"/>
        <end position="150"/>
    </location>
</feature>
<dbReference type="GO" id="GO:0004383">
    <property type="term" value="F:guanylate cyclase activity"/>
    <property type="evidence" value="ECO:0007669"/>
    <property type="project" value="UniProtKB-EC"/>
</dbReference>
<dbReference type="InterPro" id="IPR038158">
    <property type="entry name" value="H-NOX_domain_sf"/>
</dbReference>
<feature type="compositionally biased region" description="Low complexity" evidence="9">
    <location>
        <begin position="203"/>
        <end position="213"/>
    </location>
</feature>
<dbReference type="InterPro" id="IPR042463">
    <property type="entry name" value="HNOB_dom_associated_sf"/>
</dbReference>
<keyword evidence="12" id="KW-1185">Reference proteome</keyword>
<keyword evidence="7" id="KW-0141">cGMP biosynthesis</keyword>
<dbReference type="SMART" id="SM00044">
    <property type="entry name" value="CYCc"/>
    <property type="match status" value="1"/>
</dbReference>
<proteinExistence type="inferred from homology"/>
<keyword evidence="5" id="KW-0342">GTP-binding</keyword>
<evidence type="ECO:0000256" key="7">
    <source>
        <dbReference type="ARBA" id="ARBA00023293"/>
    </source>
</evidence>
<dbReference type="InterPro" id="IPR018297">
    <property type="entry name" value="A/G_cyclase_CS"/>
</dbReference>
<dbReference type="Proteomes" id="UP001186944">
    <property type="component" value="Unassembled WGS sequence"/>
</dbReference>
<dbReference type="Gene3D" id="3.30.450.260">
    <property type="entry name" value="Haem NO binding associated domain"/>
    <property type="match status" value="1"/>
</dbReference>
<feature type="domain" description="Guanylate cyclase" evidence="10">
    <location>
        <begin position="661"/>
        <end position="788"/>
    </location>
</feature>
<evidence type="ECO:0000313" key="11">
    <source>
        <dbReference type="EMBL" id="KAK3100688.1"/>
    </source>
</evidence>
<evidence type="ECO:0000256" key="2">
    <source>
        <dbReference type="ARBA" id="ARBA00012202"/>
    </source>
</evidence>
<evidence type="ECO:0000256" key="5">
    <source>
        <dbReference type="ARBA" id="ARBA00023134"/>
    </source>
</evidence>
<evidence type="ECO:0000256" key="6">
    <source>
        <dbReference type="ARBA" id="ARBA00023239"/>
    </source>
</evidence>
<name>A0AA88Y952_PINIB</name>
<evidence type="ECO:0000256" key="3">
    <source>
        <dbReference type="ARBA" id="ARBA00022490"/>
    </source>
</evidence>
<comment type="similarity">
    <text evidence="8">Belongs to the adenylyl cyclase class-4/guanylyl cyclase family.</text>
</comment>
<keyword evidence="6 8" id="KW-0456">Lyase</keyword>
<dbReference type="Gene3D" id="6.10.250.780">
    <property type="match status" value="1"/>
</dbReference>
<feature type="compositionally biased region" description="Polar residues" evidence="9">
    <location>
        <begin position="137"/>
        <end position="150"/>
    </location>
</feature>
<dbReference type="PROSITE" id="PS00452">
    <property type="entry name" value="GUANYLATE_CYCLASE_1"/>
    <property type="match status" value="1"/>
</dbReference>
<evidence type="ECO:0000256" key="4">
    <source>
        <dbReference type="ARBA" id="ARBA00022741"/>
    </source>
</evidence>
<evidence type="ECO:0000256" key="8">
    <source>
        <dbReference type="RuleBase" id="RU000405"/>
    </source>
</evidence>
<evidence type="ECO:0000256" key="9">
    <source>
        <dbReference type="SAM" id="MobiDB-lite"/>
    </source>
</evidence>
<protein>
    <recommendedName>
        <fullName evidence="2">guanylate cyclase</fullName>
        <ecNumber evidence="2">4.6.1.2</ecNumber>
    </recommendedName>
</protein>
<keyword evidence="4" id="KW-0547">Nucleotide-binding</keyword>
<dbReference type="EMBL" id="VSWD01000006">
    <property type="protein sequence ID" value="KAK3100688.1"/>
    <property type="molecule type" value="Genomic_DNA"/>
</dbReference>
<feature type="region of interest" description="Disordered" evidence="9">
    <location>
        <begin position="195"/>
        <end position="221"/>
    </location>
</feature>
<sequence length="869" mass="96215">MGCSQSCHFKPRGVGSADKRKIPVDKDLSSDSSRNEDLKMEDIKNVPNGDRSIETTNDLAEMAEKTKDKKYSVESQISTSASELVSDGLCGEDMTNVGEVCPTDVGRDSGCCTANEIMSPSSESLVKESSCDENGETSDQPTQGIITSSEHLSVKENASITCPFSGRKLTSESSPVISEKYMTSPGKELIVSVSESDVSRKISQNSNTSNSSSDDPDSGERKLDLVGLIESVGTLLLPTTGFIDKALEELLRAHDPDSRQEIREVMTNGNVTFSLTNQEDDLRHKPVAEDELIKMATMASSKMNCSLPEVLRLLGVEYVKFCLVEYGRLLSMMGSNMVEFFSNLDGIHEHIRKSSKFNEQRPPSFRCESSPDKVDLHIYTERRYSLDYYAGIVISLTKMLFNVDISVEVQPSDSSTSPHHILHAATIKDNSSTACNQCNICSDQVTFSRLPSDLKIGVATICETFPFHFIIDKNLNISQLGSALLKVIAPEIKAFGTHFLTYFKIKRPIVEPVTFSALLSRVNFAFVMETKSLKKNGTKVVQEMEIKGQLIDLKESNSLLFVGSPSIEKLDELINKGLYISDVPIHDATRDVILVGEQTKAQDGLRKRMEQIKQSILEGYEAVTTEKKKNVDLLNMIFPEKIAMKLWKGETITPTKVDDVTMLFSDIVGFTAICSSCTPMEVIRMLNSLYTQFDYFCGVLDVYKVETIGDAYCVAGGLERRSKYHAQRIAWMALKMMAIAKTETSHDGSVIRMRIGLHSGSVLAGVVGVKMPRYCLFGNNVNLANKFESGSVATKINISPTTYQLLQSTEGFEYTARTREDLPEGFPEEVDGVCYFLDGYKHPCTADDSDEDPIVIAVKEINQTDQINQ</sequence>
<gene>
    <name evidence="11" type="ORF">FSP39_023818</name>
</gene>
<dbReference type="Pfam" id="PF00211">
    <property type="entry name" value="Guanylate_cyc"/>
    <property type="match status" value="1"/>
</dbReference>
<dbReference type="Gene3D" id="3.90.1520.10">
    <property type="entry name" value="H-NOX domain"/>
    <property type="match status" value="1"/>
</dbReference>
<dbReference type="SUPFAM" id="SSF111126">
    <property type="entry name" value="Ligand-binding domain in the NO signalling and Golgi transport"/>
    <property type="match status" value="1"/>
</dbReference>
<dbReference type="GO" id="GO:0008074">
    <property type="term" value="C:guanylate cyclase complex, soluble"/>
    <property type="evidence" value="ECO:0007669"/>
    <property type="project" value="TreeGrafter"/>
</dbReference>
<dbReference type="PANTHER" id="PTHR45655:SF6">
    <property type="entry name" value="HEAD-SPECIFIC GUANYLATE CYCLASE"/>
    <property type="match status" value="1"/>
</dbReference>
<evidence type="ECO:0000259" key="10">
    <source>
        <dbReference type="PROSITE" id="PS50125"/>
    </source>
</evidence>
<comment type="subcellular location">
    <subcellularLocation>
        <location evidence="1">Cytoplasm</location>
    </subcellularLocation>
</comment>
<dbReference type="GO" id="GO:0019934">
    <property type="term" value="P:cGMP-mediated signaling"/>
    <property type="evidence" value="ECO:0007669"/>
    <property type="project" value="TreeGrafter"/>
</dbReference>
<dbReference type="InterPro" id="IPR011645">
    <property type="entry name" value="HNOB_dom_associated"/>
</dbReference>
<dbReference type="InterPro" id="IPR029787">
    <property type="entry name" value="Nucleotide_cyclase"/>
</dbReference>
<feature type="compositionally biased region" description="Basic and acidic residues" evidence="9">
    <location>
        <begin position="17"/>
        <end position="39"/>
    </location>
</feature>
<dbReference type="Gene3D" id="3.30.70.1230">
    <property type="entry name" value="Nucleotide cyclase"/>
    <property type="match status" value="1"/>
</dbReference>
<dbReference type="AlphaFoldDB" id="A0AA88Y952"/>
<dbReference type="InterPro" id="IPR024096">
    <property type="entry name" value="NO_sig/Golgi_transp_ligand-bd"/>
</dbReference>
<organism evidence="11 12">
    <name type="scientific">Pinctada imbricata</name>
    <name type="common">Atlantic pearl-oyster</name>
    <name type="synonym">Pinctada martensii</name>
    <dbReference type="NCBI Taxonomy" id="66713"/>
    <lineage>
        <taxon>Eukaryota</taxon>
        <taxon>Metazoa</taxon>
        <taxon>Spiralia</taxon>
        <taxon>Lophotrochozoa</taxon>
        <taxon>Mollusca</taxon>
        <taxon>Bivalvia</taxon>
        <taxon>Autobranchia</taxon>
        <taxon>Pteriomorphia</taxon>
        <taxon>Pterioida</taxon>
        <taxon>Pterioidea</taxon>
        <taxon>Pteriidae</taxon>
        <taxon>Pinctada</taxon>
    </lineage>
</organism>
<evidence type="ECO:0000256" key="1">
    <source>
        <dbReference type="ARBA" id="ARBA00004496"/>
    </source>
</evidence>
<dbReference type="Pfam" id="PF07701">
    <property type="entry name" value="HNOBA"/>
    <property type="match status" value="1"/>
</dbReference>
<dbReference type="CDD" id="cd07302">
    <property type="entry name" value="CHD"/>
    <property type="match status" value="1"/>
</dbReference>
<dbReference type="FunFam" id="3.30.450.260:FF:000002">
    <property type="entry name" value="guanylate cyclase soluble subunit alpha-2"/>
    <property type="match status" value="1"/>
</dbReference>
<dbReference type="EC" id="4.6.1.2" evidence="2"/>
<dbReference type="Pfam" id="PF07700">
    <property type="entry name" value="HNOB"/>
    <property type="match status" value="1"/>
</dbReference>
<dbReference type="InterPro" id="IPR011644">
    <property type="entry name" value="Heme_NO-bd"/>
</dbReference>
<dbReference type="SUPFAM" id="SSF55073">
    <property type="entry name" value="Nucleotide cyclase"/>
    <property type="match status" value="1"/>
</dbReference>